<proteinExistence type="inferred from homology"/>
<dbReference type="SUPFAM" id="SSF52833">
    <property type="entry name" value="Thioredoxin-like"/>
    <property type="match status" value="1"/>
</dbReference>
<dbReference type="Gene3D" id="3.40.30.10">
    <property type="entry name" value="Glutaredoxin"/>
    <property type="match status" value="1"/>
</dbReference>
<dbReference type="PANTHER" id="PTHR42943">
    <property type="entry name" value="GLUTATHIONE S-TRANSFERASE KAPPA"/>
    <property type="match status" value="1"/>
</dbReference>
<evidence type="ECO:0000313" key="3">
    <source>
        <dbReference type="EMBL" id="MDD7973163.1"/>
    </source>
</evidence>
<dbReference type="InterPro" id="IPR051924">
    <property type="entry name" value="GST_Kappa/NadH"/>
</dbReference>
<feature type="domain" description="DSBA-like thioredoxin" evidence="2">
    <location>
        <begin position="4"/>
        <end position="194"/>
    </location>
</feature>
<dbReference type="PANTHER" id="PTHR42943:SF2">
    <property type="entry name" value="GLUTATHIONE S-TRANSFERASE KAPPA 1"/>
    <property type="match status" value="1"/>
</dbReference>
<comment type="similarity">
    <text evidence="1">Belongs to the GST superfamily. NadH family.</text>
</comment>
<dbReference type="GO" id="GO:0016853">
    <property type="term" value="F:isomerase activity"/>
    <property type="evidence" value="ECO:0007669"/>
    <property type="project" value="UniProtKB-KW"/>
</dbReference>
<dbReference type="InterPro" id="IPR044087">
    <property type="entry name" value="NahD-like"/>
</dbReference>
<dbReference type="Pfam" id="PF01323">
    <property type="entry name" value="DSBA"/>
    <property type="match status" value="1"/>
</dbReference>
<dbReference type="EMBL" id="JAQZSM010000026">
    <property type="protein sequence ID" value="MDD7973163.1"/>
    <property type="molecule type" value="Genomic_DNA"/>
</dbReference>
<dbReference type="PIRSF" id="PIRSF006386">
    <property type="entry name" value="HCCAis_GSTk"/>
    <property type="match status" value="1"/>
</dbReference>
<keyword evidence="1 3" id="KW-0413">Isomerase</keyword>
<evidence type="ECO:0000259" key="2">
    <source>
        <dbReference type="Pfam" id="PF01323"/>
    </source>
</evidence>
<dbReference type="RefSeq" id="WP_274353833.1">
    <property type="nucleotide sequence ID" value="NZ_JAQZSM010000026.1"/>
</dbReference>
<evidence type="ECO:0000313" key="4">
    <source>
        <dbReference type="Proteomes" id="UP001431784"/>
    </source>
</evidence>
<dbReference type="InterPro" id="IPR036249">
    <property type="entry name" value="Thioredoxin-like_sf"/>
</dbReference>
<sequence>MPHIDYYFTPLSPWTYLAGKRPAQIAAKAGASLRYKPLDPTALFARTGGQVLAERHDNRKAYRLQELRRWSDRLDMPLTLRPAFFPTNPAPASYAIIAAQESGGGDMAELLYGLTRACWAEDRNIADDDVIRDCLTAAGFDPALAFSGMLQGAEIYPRNLEDAVADGVFGVPFFVVGEERFWGQDRLDFLAQHLGVTM</sequence>
<keyword evidence="4" id="KW-1185">Reference proteome</keyword>
<dbReference type="InterPro" id="IPR014440">
    <property type="entry name" value="HCCAis_GSTk"/>
</dbReference>
<comment type="catalytic activity">
    <reaction evidence="1">
        <text>2-hydroxychromene-2-carboxylate = (3E)-4-(2-hydroxyphenyl)-2-oxobut-3-enoate</text>
        <dbReference type="Rhea" id="RHEA:27401"/>
        <dbReference type="ChEBI" id="CHEBI:59350"/>
        <dbReference type="ChEBI" id="CHEBI:59353"/>
        <dbReference type="EC" id="5.99.1.4"/>
    </reaction>
</comment>
<dbReference type="Proteomes" id="UP001431784">
    <property type="component" value="Unassembled WGS sequence"/>
</dbReference>
<gene>
    <name evidence="3" type="ORF">PUT78_18925</name>
</gene>
<reference evidence="3" key="1">
    <citation type="submission" date="2023-02" db="EMBL/GenBank/DDBJ databases">
        <title>Description of Roseinatronobacter alkalisoli sp. nov., an alkaliphilic bacerium isolated from soda soil.</title>
        <authorList>
            <person name="Wei W."/>
        </authorList>
    </citation>
    <scope>NUCLEOTIDE SEQUENCE</scope>
    <source>
        <strain evidence="3">HJB301</strain>
    </source>
</reference>
<accession>A0ABT5TDG9</accession>
<evidence type="ECO:0000256" key="1">
    <source>
        <dbReference type="PIRNR" id="PIRNR006386"/>
    </source>
</evidence>
<name>A0ABT5TDG9_9RHOB</name>
<protein>
    <recommendedName>
        <fullName evidence="1">2-hydroxychromene-2-carboxylate isomerase</fullName>
        <ecNumber evidence="1">5.99.1.4</ecNumber>
    </recommendedName>
</protein>
<dbReference type="EC" id="5.99.1.4" evidence="1"/>
<dbReference type="InterPro" id="IPR001853">
    <property type="entry name" value="DSBA-like_thioredoxin_dom"/>
</dbReference>
<dbReference type="CDD" id="cd03022">
    <property type="entry name" value="DsbA_HCCA_Iso"/>
    <property type="match status" value="1"/>
</dbReference>
<comment type="caution">
    <text evidence="3">The sequence shown here is derived from an EMBL/GenBank/DDBJ whole genome shotgun (WGS) entry which is preliminary data.</text>
</comment>
<organism evidence="3 4">
    <name type="scientific">Roseinatronobacter alkalisoli</name>
    <dbReference type="NCBI Taxonomy" id="3028235"/>
    <lineage>
        <taxon>Bacteria</taxon>
        <taxon>Pseudomonadati</taxon>
        <taxon>Pseudomonadota</taxon>
        <taxon>Alphaproteobacteria</taxon>
        <taxon>Rhodobacterales</taxon>
        <taxon>Paracoccaceae</taxon>
        <taxon>Roseinatronobacter</taxon>
    </lineage>
</organism>